<keyword evidence="5" id="KW-1185">Reference proteome</keyword>
<evidence type="ECO:0000259" key="3">
    <source>
        <dbReference type="PROSITE" id="PS50198"/>
    </source>
</evidence>
<proteinExistence type="predicted"/>
<dbReference type="KEGG" id="ccro:CMC5_021960"/>
<evidence type="ECO:0000313" key="4">
    <source>
        <dbReference type="EMBL" id="AKT38055.1"/>
    </source>
</evidence>
<dbReference type="EMBL" id="CP012159">
    <property type="protein sequence ID" value="AKT38055.1"/>
    <property type="molecule type" value="Genomic_DNA"/>
</dbReference>
<protein>
    <recommendedName>
        <fullName evidence="3">PpiC domain-containing protein</fullName>
    </recommendedName>
</protein>
<feature type="compositionally biased region" description="Gly residues" evidence="2">
    <location>
        <begin position="55"/>
        <end position="64"/>
    </location>
</feature>
<organism evidence="4 5">
    <name type="scientific">Chondromyces crocatus</name>
    <dbReference type="NCBI Taxonomy" id="52"/>
    <lineage>
        <taxon>Bacteria</taxon>
        <taxon>Pseudomonadati</taxon>
        <taxon>Myxococcota</taxon>
        <taxon>Polyangia</taxon>
        <taxon>Polyangiales</taxon>
        <taxon>Polyangiaceae</taxon>
        <taxon>Chondromyces</taxon>
    </lineage>
</organism>
<dbReference type="OrthoDB" id="5520814at2"/>
<feature type="region of interest" description="Disordered" evidence="2">
    <location>
        <begin position="37"/>
        <end position="80"/>
    </location>
</feature>
<dbReference type="InterPro" id="IPR046357">
    <property type="entry name" value="PPIase_dom_sf"/>
</dbReference>
<reference evidence="4 5" key="1">
    <citation type="submission" date="2015-07" db="EMBL/GenBank/DDBJ databases">
        <title>Genome analysis of myxobacterium Chondromyces crocatus Cm c5 reveals a high potential for natural compound synthesis and the genetic basis for the loss of fruiting body formation.</title>
        <authorList>
            <person name="Zaburannyi N."/>
            <person name="Bunk B."/>
            <person name="Maier J."/>
            <person name="Overmann J."/>
            <person name="Mueller R."/>
        </authorList>
    </citation>
    <scope>NUCLEOTIDE SEQUENCE [LARGE SCALE GENOMIC DNA]</scope>
    <source>
        <strain evidence="4 5">Cm c5</strain>
    </source>
</reference>
<evidence type="ECO:0000256" key="1">
    <source>
        <dbReference type="PROSITE-ProRule" id="PRU00278"/>
    </source>
</evidence>
<accession>A0A0K1EB26</accession>
<evidence type="ECO:0000256" key="2">
    <source>
        <dbReference type="SAM" id="MobiDB-lite"/>
    </source>
</evidence>
<dbReference type="Pfam" id="PF13145">
    <property type="entry name" value="Rotamase_2"/>
    <property type="match status" value="1"/>
</dbReference>
<dbReference type="AlphaFoldDB" id="A0A0K1EB26"/>
<dbReference type="PROSITE" id="PS50198">
    <property type="entry name" value="PPIC_PPIASE_2"/>
    <property type="match status" value="1"/>
</dbReference>
<dbReference type="Gene3D" id="3.10.50.40">
    <property type="match status" value="1"/>
</dbReference>
<dbReference type="InterPro" id="IPR000297">
    <property type="entry name" value="PPIase_PpiC"/>
</dbReference>
<dbReference type="SUPFAM" id="SSF54534">
    <property type="entry name" value="FKBP-like"/>
    <property type="match status" value="1"/>
</dbReference>
<dbReference type="STRING" id="52.CMC5_021960"/>
<gene>
    <name evidence="4" type="ORF">CMC5_021960</name>
</gene>
<feature type="compositionally biased region" description="Low complexity" evidence="2">
    <location>
        <begin position="39"/>
        <end position="48"/>
    </location>
</feature>
<keyword evidence="1" id="KW-0413">Isomerase</keyword>
<name>A0A0K1EB26_CHOCO</name>
<dbReference type="Proteomes" id="UP000067626">
    <property type="component" value="Chromosome"/>
</dbReference>
<evidence type="ECO:0000313" key="5">
    <source>
        <dbReference type="Proteomes" id="UP000067626"/>
    </source>
</evidence>
<keyword evidence="1" id="KW-0697">Rotamase</keyword>
<dbReference type="GO" id="GO:0003755">
    <property type="term" value="F:peptidyl-prolyl cis-trans isomerase activity"/>
    <property type="evidence" value="ECO:0007669"/>
    <property type="project" value="UniProtKB-KW"/>
</dbReference>
<feature type="domain" description="PpiC" evidence="3">
    <location>
        <begin position="96"/>
        <end position="195"/>
    </location>
</feature>
<sequence>MQRQRWMALVFALLLAGAVGLLVYSARPKVQEELLGQPDAGAPVVSDAGVDDDGGAGGSGGGSGEQPTTPGGEIGSDAGTLLLSGETAPALPSDAPKRVRFGVILVQYRGAQGALPTTRSREAALELARTLAAEAKQDFKATVAKGDKGSTEDLGLMPRGILEPAPEYELFSLPKGGVSGPVDTPRGYWIIRRID</sequence>